<dbReference type="CDD" id="cd00641">
    <property type="entry name" value="GTP_cyclohydro2"/>
    <property type="match status" value="1"/>
</dbReference>
<evidence type="ECO:0000256" key="7">
    <source>
        <dbReference type="ARBA" id="ARBA00023134"/>
    </source>
</evidence>
<keyword evidence="5" id="KW-0547">Nucleotide-binding</keyword>
<comment type="pathway">
    <text evidence="1">Cofactor biosynthesis; riboflavin biosynthesis.</text>
</comment>
<evidence type="ECO:0000313" key="12">
    <source>
        <dbReference type="Proteomes" id="UP000030108"/>
    </source>
</evidence>
<dbReference type="EMBL" id="JATN01000285">
    <property type="protein sequence ID" value="EUC67431.1"/>
    <property type="molecule type" value="Genomic_DNA"/>
</dbReference>
<keyword evidence="4" id="KW-0686">Riboflavin biosynthesis</keyword>
<protein>
    <recommendedName>
        <fullName evidence="3">GTP cyclohydrolase II</fullName>
        <ecNumber evidence="3">3.5.4.25</ecNumber>
    </recommendedName>
</protein>
<dbReference type="NCBIfam" id="NF001591">
    <property type="entry name" value="PRK00393.1"/>
    <property type="match status" value="1"/>
</dbReference>
<evidence type="ECO:0000259" key="10">
    <source>
        <dbReference type="Pfam" id="PF00925"/>
    </source>
</evidence>
<evidence type="ECO:0000256" key="3">
    <source>
        <dbReference type="ARBA" id="ARBA00012762"/>
    </source>
</evidence>
<comment type="catalytic activity">
    <reaction evidence="8">
        <text>GTP + 4 H2O = 2,5-diamino-6-hydroxy-4-(5-phosphoribosylamino)-pyrimidine + formate + 2 phosphate + 3 H(+)</text>
        <dbReference type="Rhea" id="RHEA:23704"/>
        <dbReference type="ChEBI" id="CHEBI:15377"/>
        <dbReference type="ChEBI" id="CHEBI:15378"/>
        <dbReference type="ChEBI" id="CHEBI:15740"/>
        <dbReference type="ChEBI" id="CHEBI:37565"/>
        <dbReference type="ChEBI" id="CHEBI:43474"/>
        <dbReference type="ChEBI" id="CHEBI:58614"/>
        <dbReference type="EC" id="3.5.4.25"/>
    </reaction>
</comment>
<proteinExistence type="inferred from homology"/>
<dbReference type="EC" id="3.5.4.25" evidence="3"/>
<evidence type="ECO:0000256" key="8">
    <source>
        <dbReference type="ARBA" id="ARBA00049295"/>
    </source>
</evidence>
<feature type="domain" description="GTP cyclohydrolase II" evidence="10">
    <location>
        <begin position="284"/>
        <end position="428"/>
    </location>
</feature>
<organism evidence="11 12">
    <name type="scientific">Rhizoctonia solani AG-3 Rhs1AP</name>
    <dbReference type="NCBI Taxonomy" id="1086054"/>
    <lineage>
        <taxon>Eukaryota</taxon>
        <taxon>Fungi</taxon>
        <taxon>Dikarya</taxon>
        <taxon>Basidiomycota</taxon>
        <taxon>Agaricomycotina</taxon>
        <taxon>Agaricomycetes</taxon>
        <taxon>Cantharellales</taxon>
        <taxon>Ceratobasidiaceae</taxon>
        <taxon>Rhizoctonia</taxon>
    </lineage>
</organism>
<evidence type="ECO:0000256" key="9">
    <source>
        <dbReference type="SAM" id="MobiDB-lite"/>
    </source>
</evidence>
<dbReference type="InterPro" id="IPR000926">
    <property type="entry name" value="RibA"/>
</dbReference>
<feature type="region of interest" description="Disordered" evidence="9">
    <location>
        <begin position="523"/>
        <end position="560"/>
    </location>
</feature>
<dbReference type="InterPro" id="IPR036144">
    <property type="entry name" value="RibA-like_sf"/>
</dbReference>
<dbReference type="Proteomes" id="UP000030108">
    <property type="component" value="Unassembled WGS sequence"/>
</dbReference>
<evidence type="ECO:0000256" key="4">
    <source>
        <dbReference type="ARBA" id="ARBA00022619"/>
    </source>
</evidence>
<gene>
    <name evidence="11" type="ORF">RSOL_510880</name>
</gene>
<dbReference type="OrthoDB" id="5569761at2759"/>
<comment type="caution">
    <text evidence="11">The sequence shown here is derived from an EMBL/GenBank/DDBJ whole genome shotgun (WGS) entry which is preliminary data.</text>
</comment>
<keyword evidence="7" id="KW-0342">GTP-binding</keyword>
<dbReference type="GO" id="GO:0003935">
    <property type="term" value="F:GTP cyclohydrolase II activity"/>
    <property type="evidence" value="ECO:0007669"/>
    <property type="project" value="UniProtKB-EC"/>
</dbReference>
<evidence type="ECO:0000256" key="5">
    <source>
        <dbReference type="ARBA" id="ARBA00022741"/>
    </source>
</evidence>
<evidence type="ECO:0000256" key="6">
    <source>
        <dbReference type="ARBA" id="ARBA00022801"/>
    </source>
</evidence>
<dbReference type="SUPFAM" id="SSF142695">
    <property type="entry name" value="RibA-like"/>
    <property type="match status" value="2"/>
</dbReference>
<comment type="similarity">
    <text evidence="2">Belongs to the GTP cyclohydrolase II family.</text>
</comment>
<dbReference type="GO" id="GO:0009231">
    <property type="term" value="P:riboflavin biosynthetic process"/>
    <property type="evidence" value="ECO:0007669"/>
    <property type="project" value="UniProtKB-KW"/>
</dbReference>
<dbReference type="InterPro" id="IPR032677">
    <property type="entry name" value="GTP_cyclohydro_II"/>
</dbReference>
<dbReference type="PANTHER" id="PTHR21327:SF29">
    <property type="entry name" value="GTP CYCLOHYDROLASE-2"/>
    <property type="match status" value="1"/>
</dbReference>
<evidence type="ECO:0000313" key="11">
    <source>
        <dbReference type="EMBL" id="EUC67431.1"/>
    </source>
</evidence>
<dbReference type="Pfam" id="PF00925">
    <property type="entry name" value="GTP_cyclohydro2"/>
    <property type="match status" value="1"/>
</dbReference>
<keyword evidence="6 11" id="KW-0378">Hydrolase</keyword>
<feature type="region of interest" description="Disordered" evidence="9">
    <location>
        <begin position="435"/>
        <end position="463"/>
    </location>
</feature>
<name>X8JW70_9AGAM</name>
<dbReference type="Gene3D" id="3.40.50.10990">
    <property type="entry name" value="GTP cyclohydrolase II"/>
    <property type="match status" value="1"/>
</dbReference>
<dbReference type="PANTHER" id="PTHR21327">
    <property type="entry name" value="GTP CYCLOHYDROLASE II-RELATED"/>
    <property type="match status" value="1"/>
</dbReference>
<feature type="region of interest" description="Disordered" evidence="9">
    <location>
        <begin position="132"/>
        <end position="156"/>
    </location>
</feature>
<evidence type="ECO:0000256" key="2">
    <source>
        <dbReference type="ARBA" id="ARBA00008131"/>
    </source>
</evidence>
<feature type="compositionally biased region" description="Basic residues" evidence="9">
    <location>
        <begin position="435"/>
        <end position="446"/>
    </location>
</feature>
<feature type="compositionally biased region" description="Low complexity" evidence="9">
    <location>
        <begin position="547"/>
        <end position="560"/>
    </location>
</feature>
<sequence>MAPSPDSIMTTTARSHFETVTSSDLDMLDALTGPTVPRQSFRRRDAPFDPLLLAAAASTGPHMTRHHYHHDFYPVDEEATSPKIGAYVHCDADDESRPMYVSRQKPRRERLRELGVTEDGQAAVGLPEDVKMATSPTVPSKRRRSSILPSADPTPAMTVLQNPSVLVPASTSTRTLPREPVVVQCRARTRIPTPHGPAFLHIYHNNWDSKEHLAIVIDPAQLNQDEPMPLPPIRSQSLDAVWSEGETEMERIVRGAYVGRLSANTINPSTSANYNRHTPEGVPAPLVRIHSECFTGETIGSMRCDCGEQLDEAMRLIAQPMRIPSTGQTVPGRGAVVYMRQEGRGIGLLEKIRAYNLQDLGHDTVTANLLLGHGADERGYEIAAAILRDLGLGAESSEPGARGVRLLTNNPEKMEALEKEKIRVEQRVGMVPRSWKPHAHCSRGRARTITGKDSEDSDDSFEEHQLRRNGATLIGGGAAHGVELERYLATKVHRMGHMLDLPASIDAQSPVADMGLGLVSQATSDDEDGAVVMTKSTSSLPDLEFDSASYRSRSVSPSEI</sequence>
<evidence type="ECO:0000256" key="1">
    <source>
        <dbReference type="ARBA" id="ARBA00005104"/>
    </source>
</evidence>
<accession>X8JW70</accession>
<dbReference type="GO" id="GO:0005525">
    <property type="term" value="F:GTP binding"/>
    <property type="evidence" value="ECO:0007669"/>
    <property type="project" value="UniProtKB-KW"/>
</dbReference>
<dbReference type="AlphaFoldDB" id="X8JW70"/>
<reference evidence="12" key="1">
    <citation type="journal article" date="2014" name="Genome Announc.">
        <title>Draft genome sequence of the plant-pathogenic soil fungus Rhizoctonia solani anastomosis group 3 strain Rhs1AP.</title>
        <authorList>
            <person name="Cubeta M.A."/>
            <person name="Thomas E."/>
            <person name="Dean R.A."/>
            <person name="Jabaji S."/>
            <person name="Neate S.M."/>
            <person name="Tavantzis S."/>
            <person name="Toda T."/>
            <person name="Vilgalys R."/>
            <person name="Bharathan N."/>
            <person name="Fedorova-Abrams N."/>
            <person name="Pakala S.B."/>
            <person name="Pakala S.M."/>
            <person name="Zafar N."/>
            <person name="Joardar V."/>
            <person name="Losada L."/>
            <person name="Nierman W.C."/>
        </authorList>
    </citation>
    <scope>NUCLEOTIDE SEQUENCE [LARGE SCALE GENOMIC DNA]</scope>
    <source>
        <strain evidence="12">AG-3</strain>
    </source>
</reference>